<comment type="caution">
    <text evidence="4">The sequence shown here is derived from an EMBL/GenBank/DDBJ whole genome shotgun (WGS) entry which is preliminary data.</text>
</comment>
<evidence type="ECO:0000313" key="5">
    <source>
        <dbReference type="Proteomes" id="UP001420932"/>
    </source>
</evidence>
<organism evidence="4 5">
    <name type="scientific">Stephania yunnanensis</name>
    <dbReference type="NCBI Taxonomy" id="152371"/>
    <lineage>
        <taxon>Eukaryota</taxon>
        <taxon>Viridiplantae</taxon>
        <taxon>Streptophyta</taxon>
        <taxon>Embryophyta</taxon>
        <taxon>Tracheophyta</taxon>
        <taxon>Spermatophyta</taxon>
        <taxon>Magnoliopsida</taxon>
        <taxon>Ranunculales</taxon>
        <taxon>Menispermaceae</taxon>
        <taxon>Menispermoideae</taxon>
        <taxon>Cissampelideae</taxon>
        <taxon>Stephania</taxon>
    </lineage>
</organism>
<evidence type="ECO:0000313" key="4">
    <source>
        <dbReference type="EMBL" id="KAK9127703.1"/>
    </source>
</evidence>
<dbReference type="AlphaFoldDB" id="A0AAP0P288"/>
<dbReference type="InterPro" id="IPR036322">
    <property type="entry name" value="WD40_repeat_dom_sf"/>
</dbReference>
<dbReference type="GO" id="GO:0006383">
    <property type="term" value="P:transcription by RNA polymerase III"/>
    <property type="evidence" value="ECO:0007669"/>
    <property type="project" value="TreeGrafter"/>
</dbReference>
<sequence>MLFFFIQSGPNLIAIFCSDPYRPLWDLNVLRRVVYSLDWLSDPRCVILSMDDGTLRTLSLSKAVYDVPATGKPFVGGQQQGLSSYFCSSFPIWSVQASRLAGLIAYCCADGSTLNFQLTTKAVEKDSSRYRASHFVCGSVMEEDTTLVVNSPLPNVPFPMKKSINEYGDTPRTIRGFLTVLNQAKRASSQAPENQTLAICYETILLLKSVLKPQRQLLKATAQSENQATRKMLLQKLHAPMANLRIHQEGRFLKAKQLLTSKFFRLRL</sequence>
<dbReference type="PANTHER" id="PTHR15052:SF2">
    <property type="entry name" value="GENERAL TRANSCRIPTION FACTOR 3C POLYPEPTIDE 2"/>
    <property type="match status" value="1"/>
</dbReference>
<evidence type="ECO:0000256" key="3">
    <source>
        <dbReference type="ARBA" id="ARBA00023242"/>
    </source>
</evidence>
<dbReference type="Proteomes" id="UP001420932">
    <property type="component" value="Unassembled WGS sequence"/>
</dbReference>
<dbReference type="Gene3D" id="2.130.10.10">
    <property type="entry name" value="YVTN repeat-like/Quinoprotein amine dehydrogenase"/>
    <property type="match status" value="1"/>
</dbReference>
<proteinExistence type="predicted"/>
<keyword evidence="5" id="KW-1185">Reference proteome</keyword>
<keyword evidence="2" id="KW-0804">Transcription</keyword>
<dbReference type="PANTHER" id="PTHR15052">
    <property type="entry name" value="RNA POLYMERASE III TRANSCRIPTION INITIATION FACTOR COMPLEX SUBUNIT"/>
    <property type="match status" value="1"/>
</dbReference>
<comment type="subcellular location">
    <subcellularLocation>
        <location evidence="1">Nucleus</location>
    </subcellularLocation>
</comment>
<dbReference type="SUPFAM" id="SSF50978">
    <property type="entry name" value="WD40 repeat-like"/>
    <property type="match status" value="1"/>
</dbReference>
<dbReference type="GO" id="GO:0005634">
    <property type="term" value="C:nucleus"/>
    <property type="evidence" value="ECO:0007669"/>
    <property type="project" value="UniProtKB-SubCell"/>
</dbReference>
<dbReference type="GO" id="GO:0000127">
    <property type="term" value="C:transcription factor TFIIIC complex"/>
    <property type="evidence" value="ECO:0007669"/>
    <property type="project" value="TreeGrafter"/>
</dbReference>
<dbReference type="EMBL" id="JBBNAF010000007">
    <property type="protein sequence ID" value="KAK9127703.1"/>
    <property type="molecule type" value="Genomic_DNA"/>
</dbReference>
<keyword evidence="3" id="KW-0539">Nucleus</keyword>
<dbReference type="InterPro" id="IPR052416">
    <property type="entry name" value="GTF3C_component"/>
</dbReference>
<dbReference type="InterPro" id="IPR015943">
    <property type="entry name" value="WD40/YVTN_repeat-like_dom_sf"/>
</dbReference>
<evidence type="ECO:0000256" key="2">
    <source>
        <dbReference type="ARBA" id="ARBA00023163"/>
    </source>
</evidence>
<name>A0AAP0P288_9MAGN</name>
<accession>A0AAP0P288</accession>
<evidence type="ECO:0000256" key="1">
    <source>
        <dbReference type="ARBA" id="ARBA00004123"/>
    </source>
</evidence>
<protein>
    <submittedName>
        <fullName evidence="4">Uncharacterized protein</fullName>
    </submittedName>
</protein>
<gene>
    <name evidence="4" type="ORF">Syun_016500</name>
</gene>
<reference evidence="4 5" key="1">
    <citation type="submission" date="2024-01" db="EMBL/GenBank/DDBJ databases">
        <title>Genome assemblies of Stephania.</title>
        <authorList>
            <person name="Yang L."/>
        </authorList>
    </citation>
    <scope>NUCLEOTIDE SEQUENCE [LARGE SCALE GENOMIC DNA]</scope>
    <source>
        <strain evidence="4">YNDBR</strain>
        <tissue evidence="4">Leaf</tissue>
    </source>
</reference>